<evidence type="ECO:0000256" key="1">
    <source>
        <dbReference type="PROSITE-ProRule" id="PRU00703"/>
    </source>
</evidence>
<evidence type="ECO:0000259" key="2">
    <source>
        <dbReference type="PROSITE" id="PS51371"/>
    </source>
</evidence>
<dbReference type="SUPFAM" id="SSF54631">
    <property type="entry name" value="CBS-domain pair"/>
    <property type="match status" value="1"/>
</dbReference>
<organism evidence="3 4">
    <name type="scientific">Lentzea miocenica</name>
    <dbReference type="NCBI Taxonomy" id="3095431"/>
    <lineage>
        <taxon>Bacteria</taxon>
        <taxon>Bacillati</taxon>
        <taxon>Actinomycetota</taxon>
        <taxon>Actinomycetes</taxon>
        <taxon>Pseudonocardiales</taxon>
        <taxon>Pseudonocardiaceae</taxon>
        <taxon>Lentzea</taxon>
    </lineage>
</organism>
<dbReference type="InterPro" id="IPR000644">
    <property type="entry name" value="CBS_dom"/>
</dbReference>
<dbReference type="RefSeq" id="WP_319969920.1">
    <property type="nucleotide sequence ID" value="NZ_JAXAVW010000030.1"/>
</dbReference>
<dbReference type="Gene3D" id="3.10.580.10">
    <property type="entry name" value="CBS-domain"/>
    <property type="match status" value="1"/>
</dbReference>
<evidence type="ECO:0000313" key="3">
    <source>
        <dbReference type="EMBL" id="MDX8034907.1"/>
    </source>
</evidence>
<dbReference type="PROSITE" id="PS51371">
    <property type="entry name" value="CBS"/>
    <property type="match status" value="1"/>
</dbReference>
<reference evidence="3 4" key="2">
    <citation type="submission" date="2023-11" db="EMBL/GenBank/DDBJ databases">
        <authorList>
            <person name="Lara A.C."/>
            <person name="Chronakova A."/>
        </authorList>
    </citation>
    <scope>NUCLEOTIDE SEQUENCE [LARGE SCALE GENOMIC DNA]</scope>
    <source>
        <strain evidence="3 4">BCCO 10_0856</strain>
    </source>
</reference>
<keyword evidence="1" id="KW-0129">CBS domain</keyword>
<gene>
    <name evidence="3" type="ORF">SK803_32225</name>
</gene>
<evidence type="ECO:0000313" key="4">
    <source>
        <dbReference type="Proteomes" id="UP001285521"/>
    </source>
</evidence>
<protein>
    <submittedName>
        <fullName evidence="3">CBS domain-containing protein</fullName>
    </submittedName>
</protein>
<dbReference type="SMART" id="SM00116">
    <property type="entry name" value="CBS"/>
    <property type="match status" value="1"/>
</dbReference>
<reference evidence="3 4" key="1">
    <citation type="submission" date="2023-11" db="EMBL/GenBank/DDBJ databases">
        <title>Lentzea sokolovensis, sp. nov., Lentzea kristufkii, sp. nov., and Lentzea miocenensis, sp. nov., rare actinobacteria from Sokolov Coal Basin, Miocene lacustrine sediment, Czech Republic.</title>
        <authorList>
            <person name="Lara A."/>
            <person name="Kotroba L."/>
            <person name="Nouioui I."/>
            <person name="Neumann-Schaal M."/>
            <person name="Mast Y."/>
            <person name="Chronakova A."/>
        </authorList>
    </citation>
    <scope>NUCLEOTIDE SEQUENCE [LARGE SCALE GENOMIC DNA]</scope>
    <source>
        <strain evidence="3 4">BCCO 10_0856</strain>
    </source>
</reference>
<dbReference type="Pfam" id="PF00571">
    <property type="entry name" value="CBS"/>
    <property type="match status" value="1"/>
</dbReference>
<dbReference type="EMBL" id="JAXAVW010000030">
    <property type="protein sequence ID" value="MDX8034907.1"/>
    <property type="molecule type" value="Genomic_DNA"/>
</dbReference>
<dbReference type="Proteomes" id="UP001285521">
    <property type="component" value="Unassembled WGS sequence"/>
</dbReference>
<sequence length="64" mass="6882">MRAFDVMSAPAVTVSPQTTIEEVAEHGFAALPVVGDNGELVGLVSGEDLLREQLRARRSGSWTR</sequence>
<name>A0ABU4T9Q8_9PSEU</name>
<keyword evidence="4" id="KW-1185">Reference proteome</keyword>
<accession>A0ABU4T9Q8</accession>
<comment type="caution">
    <text evidence="3">The sequence shown here is derived from an EMBL/GenBank/DDBJ whole genome shotgun (WGS) entry which is preliminary data.</text>
</comment>
<proteinExistence type="predicted"/>
<dbReference type="InterPro" id="IPR046342">
    <property type="entry name" value="CBS_dom_sf"/>
</dbReference>
<feature type="domain" description="CBS" evidence="2">
    <location>
        <begin position="1"/>
        <end position="59"/>
    </location>
</feature>